<accession>A0A6A6RJX3</accession>
<protein>
    <submittedName>
        <fullName evidence="1">Uncharacterized protein</fullName>
    </submittedName>
</protein>
<reference evidence="1" key="1">
    <citation type="journal article" date="2020" name="Stud. Mycol.">
        <title>101 Dothideomycetes genomes: a test case for predicting lifestyles and emergence of pathogens.</title>
        <authorList>
            <person name="Haridas S."/>
            <person name="Albert R."/>
            <person name="Binder M."/>
            <person name="Bloem J."/>
            <person name="Labutti K."/>
            <person name="Salamov A."/>
            <person name="Andreopoulos B."/>
            <person name="Baker S."/>
            <person name="Barry K."/>
            <person name="Bills G."/>
            <person name="Bluhm B."/>
            <person name="Cannon C."/>
            <person name="Castanera R."/>
            <person name="Culley D."/>
            <person name="Daum C."/>
            <person name="Ezra D."/>
            <person name="Gonzalez J."/>
            <person name="Henrissat B."/>
            <person name="Kuo A."/>
            <person name="Liang C."/>
            <person name="Lipzen A."/>
            <person name="Lutzoni F."/>
            <person name="Magnuson J."/>
            <person name="Mondo S."/>
            <person name="Nolan M."/>
            <person name="Ohm R."/>
            <person name="Pangilinan J."/>
            <person name="Park H.-J."/>
            <person name="Ramirez L."/>
            <person name="Alfaro M."/>
            <person name="Sun H."/>
            <person name="Tritt A."/>
            <person name="Yoshinaga Y."/>
            <person name="Zwiers L.-H."/>
            <person name="Turgeon B."/>
            <person name="Goodwin S."/>
            <person name="Spatafora J."/>
            <person name="Crous P."/>
            <person name="Grigoriev I."/>
        </authorList>
    </citation>
    <scope>NUCLEOTIDE SEQUENCE</scope>
    <source>
        <strain evidence="1">CBS 473.64</strain>
    </source>
</reference>
<dbReference type="EMBL" id="MU006805">
    <property type="protein sequence ID" value="KAF2635640.1"/>
    <property type="molecule type" value="Genomic_DNA"/>
</dbReference>
<gene>
    <name evidence="1" type="ORF">P280DRAFT_192402</name>
</gene>
<evidence type="ECO:0000313" key="2">
    <source>
        <dbReference type="Proteomes" id="UP000799753"/>
    </source>
</evidence>
<proteinExistence type="predicted"/>
<name>A0A6A6RJX3_9PLEO</name>
<keyword evidence="2" id="KW-1185">Reference proteome</keyword>
<dbReference type="Proteomes" id="UP000799753">
    <property type="component" value="Unassembled WGS sequence"/>
</dbReference>
<organism evidence="1 2">
    <name type="scientific">Massarina eburnea CBS 473.64</name>
    <dbReference type="NCBI Taxonomy" id="1395130"/>
    <lineage>
        <taxon>Eukaryota</taxon>
        <taxon>Fungi</taxon>
        <taxon>Dikarya</taxon>
        <taxon>Ascomycota</taxon>
        <taxon>Pezizomycotina</taxon>
        <taxon>Dothideomycetes</taxon>
        <taxon>Pleosporomycetidae</taxon>
        <taxon>Pleosporales</taxon>
        <taxon>Massarineae</taxon>
        <taxon>Massarinaceae</taxon>
        <taxon>Massarina</taxon>
    </lineage>
</organism>
<evidence type="ECO:0000313" key="1">
    <source>
        <dbReference type="EMBL" id="KAF2635640.1"/>
    </source>
</evidence>
<sequence>MQGRYRAWPCEIPMLWEWVRHSLSGDRVGRELLGFCGFLVWSPSSYQLFRRIWFNLNDRTGTEVPISSLHHSGRRTTSRDGPHVDDVYLIEGLRLSCCLSGTHVLFWLLEASWGQKTAYLFPFSGESDLARIGEIPSMRLLSTAWAKASIHHRPSIPVRGRILCSTTLRCSVGVFSPPRFLPEPLAVTVYEHQKSVRLADMLYQLQLDCHYQIDLTGFKVTVSAEHERHGLLLASRSLTSALLFVESVQ</sequence>
<dbReference type="AlphaFoldDB" id="A0A6A6RJX3"/>